<dbReference type="PANTHER" id="PTHR30163:SF8">
    <property type="entry name" value="LYTIC MUREIN TRANSGLYCOSYLASE"/>
    <property type="match status" value="1"/>
</dbReference>
<sequence length="430" mass="42014">MSDPRRRRLQRATAILPLALLSAAVTASLASPQAALTTVDGQQSLPEAGSLPDGSTLPEQAIEAPASLSTPSRSGGLGLGGREAAVQNASTNDIPSAALAAYQRAATVVNAADESCSIPWQLIAAVGRVESDHGRYGGNVLDDEGLATPGIYGVPLTGSGGTARITDTDAGQFDDDQRFDRAVGPMQFIPSTWAVVGVDADGDGERNPQDIDDAALATGVYLCSGPDDLSERPGQRAAVFRYNNSNSYVDLVISVMESYLGGDFTSVPTGTTAADPISPSPVAPSAPVQRQFQPQAPAGSSGGGSSTGGSSSGGSSTDGSTSGGTTSTPPDSGDGGSTPVTPPVTGGGSGGGSGPLGNLGGAVDDALGTGGGNNGGGGSGGGNGGGGGGGAGPVEEVLTKAEATAQCLASGITTLEVLKLATCVENLTNP</sequence>
<keyword evidence="5" id="KW-1185">Reference proteome</keyword>
<dbReference type="InterPro" id="IPR031304">
    <property type="entry name" value="SLT_2"/>
</dbReference>
<dbReference type="Gene3D" id="1.10.530.10">
    <property type="match status" value="1"/>
</dbReference>
<proteinExistence type="predicted"/>
<protein>
    <recommendedName>
        <fullName evidence="3">Transglycosylase SLT domain-containing protein</fullName>
    </recommendedName>
</protein>
<dbReference type="InterPro" id="IPR043426">
    <property type="entry name" value="MltB-like"/>
</dbReference>
<feature type="compositionally biased region" description="Low complexity" evidence="1">
    <location>
        <begin position="313"/>
        <end position="332"/>
    </location>
</feature>
<dbReference type="SUPFAM" id="SSF53955">
    <property type="entry name" value="Lysozyme-like"/>
    <property type="match status" value="1"/>
</dbReference>
<accession>A0ABX8EMJ0</accession>
<feature type="compositionally biased region" description="Gly residues" evidence="1">
    <location>
        <begin position="368"/>
        <end position="392"/>
    </location>
</feature>
<evidence type="ECO:0000256" key="1">
    <source>
        <dbReference type="SAM" id="MobiDB-lite"/>
    </source>
</evidence>
<evidence type="ECO:0000259" key="3">
    <source>
        <dbReference type="Pfam" id="PF13406"/>
    </source>
</evidence>
<dbReference type="PANTHER" id="PTHR30163">
    <property type="entry name" value="MEMBRANE-BOUND LYTIC MUREIN TRANSGLYCOSYLASE B"/>
    <property type="match status" value="1"/>
</dbReference>
<feature type="compositionally biased region" description="Gly residues" evidence="1">
    <location>
        <begin position="345"/>
        <end position="360"/>
    </location>
</feature>
<dbReference type="CDD" id="cd13399">
    <property type="entry name" value="Slt35-like"/>
    <property type="match status" value="1"/>
</dbReference>
<dbReference type="Pfam" id="PF13406">
    <property type="entry name" value="SLT_2"/>
    <property type="match status" value="1"/>
</dbReference>
<keyword evidence="2" id="KW-0732">Signal</keyword>
<feature type="compositionally biased region" description="Gly residues" evidence="1">
    <location>
        <begin position="300"/>
        <end position="312"/>
    </location>
</feature>
<feature type="signal peptide" evidence="2">
    <location>
        <begin position="1"/>
        <end position="27"/>
    </location>
</feature>
<name>A0ABX8EMJ0_9ACTN</name>
<gene>
    <name evidence="4" type="ORF">ENKNEFLB_04152</name>
</gene>
<reference evidence="4 5" key="1">
    <citation type="submission" date="2021-05" db="EMBL/GenBank/DDBJ databases">
        <title>Complete genome of Nocardioides aquaticus KCTC 9944T isolated from meromictic and hypersaline Ekho Lake, Antarctica.</title>
        <authorList>
            <person name="Hwang K."/>
            <person name="Kim K.M."/>
            <person name="Choe H."/>
        </authorList>
    </citation>
    <scope>NUCLEOTIDE SEQUENCE [LARGE SCALE GENOMIC DNA]</scope>
    <source>
        <strain evidence="4 5">KCTC 9944</strain>
    </source>
</reference>
<dbReference type="RefSeq" id="WP_214057057.1">
    <property type="nucleotide sequence ID" value="NZ_BAAAHS010000138.1"/>
</dbReference>
<feature type="region of interest" description="Disordered" evidence="1">
    <location>
        <begin position="271"/>
        <end position="394"/>
    </location>
</feature>
<feature type="chain" id="PRO_5046680624" description="Transglycosylase SLT domain-containing protein" evidence="2">
    <location>
        <begin position="28"/>
        <end position="430"/>
    </location>
</feature>
<dbReference type="EMBL" id="CP075371">
    <property type="protein sequence ID" value="QVT81735.1"/>
    <property type="molecule type" value="Genomic_DNA"/>
</dbReference>
<dbReference type="Proteomes" id="UP000679307">
    <property type="component" value="Chromosome"/>
</dbReference>
<feature type="domain" description="Transglycosylase SLT" evidence="3">
    <location>
        <begin position="182"/>
        <end position="222"/>
    </location>
</feature>
<evidence type="ECO:0000313" key="5">
    <source>
        <dbReference type="Proteomes" id="UP000679307"/>
    </source>
</evidence>
<organism evidence="4 5">
    <name type="scientific">Nocardioides aquaticus</name>
    <dbReference type="NCBI Taxonomy" id="160826"/>
    <lineage>
        <taxon>Bacteria</taxon>
        <taxon>Bacillati</taxon>
        <taxon>Actinomycetota</taxon>
        <taxon>Actinomycetes</taxon>
        <taxon>Propionibacteriales</taxon>
        <taxon>Nocardioidaceae</taxon>
        <taxon>Nocardioides</taxon>
    </lineage>
</organism>
<dbReference type="InterPro" id="IPR023346">
    <property type="entry name" value="Lysozyme-like_dom_sf"/>
</dbReference>
<evidence type="ECO:0000313" key="4">
    <source>
        <dbReference type="EMBL" id="QVT81735.1"/>
    </source>
</evidence>
<evidence type="ECO:0000256" key="2">
    <source>
        <dbReference type="SAM" id="SignalP"/>
    </source>
</evidence>